<dbReference type="AlphaFoldDB" id="G8PA59"/>
<dbReference type="SFLD" id="SFLDS00003">
    <property type="entry name" value="Haloacid_Dehalogenase"/>
    <property type="match status" value="1"/>
</dbReference>
<keyword evidence="1" id="KW-0378">Hydrolase</keyword>
<dbReference type="PANTHER" id="PTHR10000">
    <property type="entry name" value="PHOSPHOSERINE PHOSPHATASE"/>
    <property type="match status" value="1"/>
</dbReference>
<dbReference type="GO" id="GO:0016791">
    <property type="term" value="F:phosphatase activity"/>
    <property type="evidence" value="ECO:0007669"/>
    <property type="project" value="UniProtKB-ARBA"/>
</dbReference>
<dbReference type="InterPro" id="IPR036412">
    <property type="entry name" value="HAD-like_sf"/>
</dbReference>
<dbReference type="HOGENOM" id="CLU_044146_5_0_9"/>
<dbReference type="Gene3D" id="3.30.1240.10">
    <property type="match status" value="1"/>
</dbReference>
<dbReference type="STRING" id="701521.PECL_174"/>
<accession>G8PA59</accession>
<dbReference type="SUPFAM" id="SSF56784">
    <property type="entry name" value="HAD-like"/>
    <property type="match status" value="1"/>
</dbReference>
<dbReference type="Proteomes" id="UP000005444">
    <property type="component" value="Chromosome"/>
</dbReference>
<dbReference type="PATRIC" id="fig|701521.8.peg.164"/>
<dbReference type="RefSeq" id="WP_014214696.1">
    <property type="nucleotide sequence ID" value="NC_016605.1"/>
</dbReference>
<dbReference type="GO" id="GO:0000287">
    <property type="term" value="F:magnesium ion binding"/>
    <property type="evidence" value="ECO:0007669"/>
    <property type="project" value="TreeGrafter"/>
</dbReference>
<dbReference type="KEGG" id="pce:PECL_174"/>
<protein>
    <submittedName>
        <fullName evidence="1">HAD hydrolase, IIB family protein</fullName>
    </submittedName>
</protein>
<dbReference type="NCBIfam" id="TIGR00099">
    <property type="entry name" value="Cof-subfamily"/>
    <property type="match status" value="1"/>
</dbReference>
<dbReference type="Gene3D" id="3.40.50.1000">
    <property type="entry name" value="HAD superfamily/HAD-like"/>
    <property type="match status" value="1"/>
</dbReference>
<dbReference type="NCBIfam" id="TIGR01484">
    <property type="entry name" value="HAD-SF-IIB"/>
    <property type="match status" value="1"/>
</dbReference>
<dbReference type="eggNOG" id="COG0561">
    <property type="taxonomic scope" value="Bacteria"/>
</dbReference>
<dbReference type="EMBL" id="CP003137">
    <property type="protein sequence ID" value="AEV94498.1"/>
    <property type="molecule type" value="Genomic_DNA"/>
</dbReference>
<sequence>MTVRLIASDIDGTFLNDKHTFDHDRFQQQLNQIMDRDMKFVVASGNQLAHCQEVFSKIHGDITFVAEDGAVIAEQGKILDESPIPANMLNDLLDYLIGTPEYGGATLILSGRDHVLTNLTKESPEWDLTNYFYQNIVPNSDFKKINTPIYKVDIHWADMRDVRDKADKLRKDLGTELGSVMSGFSGIDITMPHVTKSYGLQQLQHIWSVSMDETMAFGDNQNDSAMLQHARLGYAMKNAAEEALEAAEFVTPLDNNQSGVMDVIDQVLDGRLK</sequence>
<proteinExistence type="predicted"/>
<dbReference type="PROSITE" id="PS01229">
    <property type="entry name" value="COF_2"/>
    <property type="match status" value="1"/>
</dbReference>
<dbReference type="InterPro" id="IPR023214">
    <property type="entry name" value="HAD_sf"/>
</dbReference>
<dbReference type="InterPro" id="IPR006379">
    <property type="entry name" value="HAD-SF_hydro_IIB"/>
</dbReference>
<dbReference type="Pfam" id="PF08282">
    <property type="entry name" value="Hydrolase_3"/>
    <property type="match status" value="1"/>
</dbReference>
<dbReference type="SFLD" id="SFLDG01140">
    <property type="entry name" value="C2.B:_Phosphomannomutase_and_P"/>
    <property type="match status" value="1"/>
</dbReference>
<reference evidence="1 2" key="1">
    <citation type="journal article" date="2012" name="J. Bacteriol.">
        <title>Complete Genome Sequence of the Beer Spoilage Organism Pediococcus claussenii ATCC BAA-344T.</title>
        <authorList>
            <person name="Pittet V."/>
            <person name="Abegunde T."/>
            <person name="Marfleet T."/>
            <person name="Haakensen M."/>
            <person name="Morrow K."/>
            <person name="Jayaprakash T."/>
            <person name="Schroeder K."/>
            <person name="Trost B."/>
            <person name="Byrns S."/>
            <person name="Bergsveinson J."/>
            <person name="Kusalik A."/>
            <person name="Ziola B."/>
        </authorList>
    </citation>
    <scope>NUCLEOTIDE SEQUENCE [LARGE SCALE GENOMIC DNA]</scope>
    <source>
        <strain evidence="1 2">ATCC BAA-344</strain>
    </source>
</reference>
<name>G8PA59_PEDCP</name>
<keyword evidence="2" id="KW-1185">Reference proteome</keyword>
<dbReference type="InterPro" id="IPR000150">
    <property type="entry name" value="Cof"/>
</dbReference>
<organism evidence="1 2">
    <name type="scientific">Pediococcus claussenii (strain ATCC BAA-344 / DSM 14800 / JCM 18046 / KCTC 3811 / LMG 21948 / P06)</name>
    <dbReference type="NCBI Taxonomy" id="701521"/>
    <lineage>
        <taxon>Bacteria</taxon>
        <taxon>Bacillati</taxon>
        <taxon>Bacillota</taxon>
        <taxon>Bacilli</taxon>
        <taxon>Lactobacillales</taxon>
        <taxon>Lactobacillaceae</taxon>
        <taxon>Pediococcus</taxon>
    </lineage>
</organism>
<dbReference type="PANTHER" id="PTHR10000:SF53">
    <property type="entry name" value="5-AMINO-6-(5-PHOSPHO-D-RIBITYLAMINO)URACIL PHOSPHATASE YBJI-RELATED"/>
    <property type="match status" value="1"/>
</dbReference>
<evidence type="ECO:0000313" key="1">
    <source>
        <dbReference type="EMBL" id="AEV94498.1"/>
    </source>
</evidence>
<evidence type="ECO:0000313" key="2">
    <source>
        <dbReference type="Proteomes" id="UP000005444"/>
    </source>
</evidence>
<gene>
    <name evidence="1" type="ordered locus">PECL_174</name>
</gene>
<dbReference type="GO" id="GO:0005829">
    <property type="term" value="C:cytosol"/>
    <property type="evidence" value="ECO:0007669"/>
    <property type="project" value="TreeGrafter"/>
</dbReference>